<dbReference type="Gene3D" id="3.30.457.10">
    <property type="entry name" value="Copper amine oxidase-like, N-terminal domain"/>
    <property type="match status" value="1"/>
</dbReference>
<dbReference type="InterPro" id="IPR036582">
    <property type="entry name" value="Mao_N_sf"/>
</dbReference>
<dbReference type="InterPro" id="IPR012854">
    <property type="entry name" value="Cu_amine_oxidase-like_N"/>
</dbReference>
<keyword evidence="3" id="KW-1185">Reference proteome</keyword>
<evidence type="ECO:0000259" key="1">
    <source>
        <dbReference type="Pfam" id="PF07833"/>
    </source>
</evidence>
<feature type="domain" description="Copper amine oxidase-like N-terminal" evidence="1">
    <location>
        <begin position="1"/>
        <end position="77"/>
    </location>
</feature>
<dbReference type="Proteomes" id="UP001172743">
    <property type="component" value="Unassembled WGS sequence"/>
</dbReference>
<dbReference type="SUPFAM" id="SSF55383">
    <property type="entry name" value="Copper amine oxidase, domain N"/>
    <property type="match status" value="1"/>
</dbReference>
<protein>
    <submittedName>
        <fullName evidence="2">Copper amine oxidase N-terminal domain-containing protein</fullName>
    </submittedName>
</protein>
<feature type="non-terminal residue" evidence="2">
    <location>
        <position position="77"/>
    </location>
</feature>
<sequence length="77" mass="8406">MRAIFEAMGATIEWSNKTKTVKATNGSTVVSLTLNRKEAIINGTKRELDVPGKSVNGRTLVPLRFVSESLGATVEWK</sequence>
<dbReference type="RefSeq" id="WP_301139948.1">
    <property type="nucleotide sequence ID" value="NZ_JAUHTQ010000049.1"/>
</dbReference>
<accession>A0ABT8GW47</accession>
<comment type="caution">
    <text evidence="2">The sequence shown here is derived from an EMBL/GenBank/DDBJ whole genome shotgun (WGS) entry which is preliminary data.</text>
</comment>
<dbReference type="Pfam" id="PF07833">
    <property type="entry name" value="Cu_amine_oxidN1"/>
    <property type="match status" value="1"/>
</dbReference>
<proteinExistence type="predicted"/>
<name>A0ABT8GW47_9BACL</name>
<evidence type="ECO:0000313" key="3">
    <source>
        <dbReference type="Proteomes" id="UP001172743"/>
    </source>
</evidence>
<reference evidence="2" key="1">
    <citation type="submission" date="2023-07" db="EMBL/GenBank/DDBJ databases">
        <title>Ureibacillus sp. isolated from freshwater well.</title>
        <authorList>
            <person name="Kirdat K."/>
            <person name="Bhatt A."/>
            <person name="Teware R."/>
            <person name="Bhavsar Y."/>
            <person name="Yadav A."/>
        </authorList>
    </citation>
    <scope>NUCLEOTIDE SEQUENCE</scope>
    <source>
        <strain evidence="2">BA0131</strain>
    </source>
</reference>
<dbReference type="EMBL" id="JAUHTQ010000049">
    <property type="protein sequence ID" value="MDN4495638.1"/>
    <property type="molecule type" value="Genomic_DNA"/>
</dbReference>
<evidence type="ECO:0000313" key="2">
    <source>
        <dbReference type="EMBL" id="MDN4495638.1"/>
    </source>
</evidence>
<gene>
    <name evidence="2" type="ORF">QYB95_19205</name>
</gene>
<organism evidence="2 3">
    <name type="scientific">Ureibacillus aquaedulcis</name>
    <dbReference type="NCBI Taxonomy" id="3058421"/>
    <lineage>
        <taxon>Bacteria</taxon>
        <taxon>Bacillati</taxon>
        <taxon>Bacillota</taxon>
        <taxon>Bacilli</taxon>
        <taxon>Bacillales</taxon>
        <taxon>Caryophanaceae</taxon>
        <taxon>Ureibacillus</taxon>
    </lineage>
</organism>